<dbReference type="AlphaFoldDB" id="U4LE71"/>
<evidence type="ECO:0000313" key="2">
    <source>
        <dbReference type="Proteomes" id="UP000018144"/>
    </source>
</evidence>
<dbReference type="Proteomes" id="UP000018144">
    <property type="component" value="Unassembled WGS sequence"/>
</dbReference>
<sequence>MANYQALSAGTAEPVT</sequence>
<accession>U4LE71</accession>
<organism evidence="1 2">
    <name type="scientific">Pyronema omphalodes (strain CBS 100304)</name>
    <name type="common">Pyronema confluens</name>
    <dbReference type="NCBI Taxonomy" id="1076935"/>
    <lineage>
        <taxon>Eukaryota</taxon>
        <taxon>Fungi</taxon>
        <taxon>Dikarya</taxon>
        <taxon>Ascomycota</taxon>
        <taxon>Pezizomycotina</taxon>
        <taxon>Pezizomycetes</taxon>
        <taxon>Pezizales</taxon>
        <taxon>Pyronemataceae</taxon>
        <taxon>Pyronema</taxon>
    </lineage>
</organism>
<dbReference type="EMBL" id="HF935468">
    <property type="protein sequence ID" value="CCX09523.1"/>
    <property type="molecule type" value="Genomic_DNA"/>
</dbReference>
<protein>
    <submittedName>
        <fullName evidence="1">Uncharacterized protein</fullName>
    </submittedName>
</protein>
<gene>
    <name evidence="1" type="ORF">PCON_09116</name>
</gene>
<proteinExistence type="predicted"/>
<evidence type="ECO:0000313" key="1">
    <source>
        <dbReference type="EMBL" id="CCX09523.1"/>
    </source>
</evidence>
<keyword evidence="2" id="KW-1185">Reference proteome</keyword>
<reference evidence="1 2" key="1">
    <citation type="journal article" date="2013" name="PLoS Genet.">
        <title>The genome and development-dependent transcriptomes of Pyronema confluens: a window into fungal evolution.</title>
        <authorList>
            <person name="Traeger S."/>
            <person name="Altegoer F."/>
            <person name="Freitag M."/>
            <person name="Gabaldon T."/>
            <person name="Kempken F."/>
            <person name="Kumar A."/>
            <person name="Marcet-Houben M."/>
            <person name="Poggeler S."/>
            <person name="Stajich J.E."/>
            <person name="Nowrousian M."/>
        </authorList>
    </citation>
    <scope>NUCLEOTIDE SEQUENCE [LARGE SCALE GENOMIC DNA]</scope>
    <source>
        <strain evidence="2">CBS 100304</strain>
        <tissue evidence="1">Vegetative mycelium</tissue>
    </source>
</reference>
<name>U4LE71_PYROM</name>